<dbReference type="InterPro" id="IPR035920">
    <property type="entry name" value="YhbY-like_sf"/>
</dbReference>
<gene>
    <name evidence="4" type="ORF">FC81_GL000210</name>
</gene>
<dbReference type="GO" id="GO:0003723">
    <property type="term" value="F:RNA binding"/>
    <property type="evidence" value="ECO:0007669"/>
    <property type="project" value="UniProtKB-UniRule"/>
</dbReference>
<dbReference type="NCBIfam" id="TIGR00253">
    <property type="entry name" value="RNA_bind_YhbY"/>
    <property type="match status" value="1"/>
</dbReference>
<evidence type="ECO:0000256" key="1">
    <source>
        <dbReference type="ARBA" id="ARBA00022884"/>
    </source>
</evidence>
<reference evidence="4 5" key="1">
    <citation type="journal article" date="2015" name="Genome Announc.">
        <title>Expanding the biotechnology potential of lactobacilli through comparative genomics of 213 strains and associated genera.</title>
        <authorList>
            <person name="Sun Z."/>
            <person name="Harris H.M."/>
            <person name="McCann A."/>
            <person name="Guo C."/>
            <person name="Argimon S."/>
            <person name="Zhang W."/>
            <person name="Yang X."/>
            <person name="Jeffery I.B."/>
            <person name="Cooney J.C."/>
            <person name="Kagawa T.F."/>
            <person name="Liu W."/>
            <person name="Song Y."/>
            <person name="Salvetti E."/>
            <person name="Wrobel A."/>
            <person name="Rasinkangas P."/>
            <person name="Parkhill J."/>
            <person name="Rea M.C."/>
            <person name="O'Sullivan O."/>
            <person name="Ritari J."/>
            <person name="Douillard F.P."/>
            <person name="Paul Ross R."/>
            <person name="Yang R."/>
            <person name="Briner A.E."/>
            <person name="Felis G.E."/>
            <person name="de Vos W.M."/>
            <person name="Barrangou R."/>
            <person name="Klaenhammer T.R."/>
            <person name="Caufield P.W."/>
            <person name="Cui Y."/>
            <person name="Zhang H."/>
            <person name="O'Toole P.W."/>
        </authorList>
    </citation>
    <scope>NUCLEOTIDE SEQUENCE [LARGE SCALE GENOMIC DNA]</scope>
    <source>
        <strain evidence="4 5">DSM 19910</strain>
    </source>
</reference>
<evidence type="ECO:0000313" key="4">
    <source>
        <dbReference type="EMBL" id="KRL03208.1"/>
    </source>
</evidence>
<dbReference type="InterPro" id="IPR001890">
    <property type="entry name" value="RNA-binding_CRM"/>
</dbReference>
<dbReference type="STRING" id="1423731.FC81_GL000210"/>
<dbReference type="InterPro" id="IPR051925">
    <property type="entry name" value="RNA-binding_domain"/>
</dbReference>
<dbReference type="Pfam" id="PF01985">
    <property type="entry name" value="CRS1_YhbY"/>
    <property type="match status" value="1"/>
</dbReference>
<name>A0A0R1MHD9_9LACO</name>
<dbReference type="PATRIC" id="fig|1423731.3.peg.215"/>
<evidence type="ECO:0000256" key="2">
    <source>
        <dbReference type="PROSITE-ProRule" id="PRU00626"/>
    </source>
</evidence>
<dbReference type="AlphaFoldDB" id="A0A0R1MHD9"/>
<dbReference type="RefSeq" id="WP_057742153.1">
    <property type="nucleotide sequence ID" value="NZ_AZEF01000006.1"/>
</dbReference>
<dbReference type="Gene3D" id="3.30.110.60">
    <property type="entry name" value="YhbY-like"/>
    <property type="match status" value="1"/>
</dbReference>
<dbReference type="EMBL" id="AZEF01000006">
    <property type="protein sequence ID" value="KRL03208.1"/>
    <property type="molecule type" value="Genomic_DNA"/>
</dbReference>
<evidence type="ECO:0000259" key="3">
    <source>
        <dbReference type="PROSITE" id="PS51295"/>
    </source>
</evidence>
<comment type="caution">
    <text evidence="4">The sequence shown here is derived from an EMBL/GenBank/DDBJ whole genome shotgun (WGS) entry which is preliminary data.</text>
</comment>
<dbReference type="SUPFAM" id="SSF75471">
    <property type="entry name" value="YhbY-like"/>
    <property type="match status" value="1"/>
</dbReference>
<protein>
    <recommendedName>
        <fullName evidence="3">CRM domain-containing protein</fullName>
    </recommendedName>
</protein>
<dbReference type="InterPro" id="IPR017924">
    <property type="entry name" value="RNA-binding_YhbY"/>
</dbReference>
<dbReference type="PANTHER" id="PTHR40065:SF3">
    <property type="entry name" value="RNA-BINDING PROTEIN YHBY"/>
    <property type="match status" value="1"/>
</dbReference>
<dbReference type="PROSITE" id="PS51295">
    <property type="entry name" value="CRM"/>
    <property type="match status" value="1"/>
</dbReference>
<keyword evidence="1 2" id="KW-0694">RNA-binding</keyword>
<feature type="domain" description="CRM" evidence="3">
    <location>
        <begin position="1"/>
        <end position="97"/>
    </location>
</feature>
<sequence>MSLTGKEKRFLRARAHSMRPLFQIGKEGLNAIWIEQVKRALNKRELIKVNLLQSAPFETDEARAYLEEKTDFQVIQEIGHILVLYRPADNVKNRIISDELKKL</sequence>
<keyword evidence="5" id="KW-1185">Reference proteome</keyword>
<dbReference type="OrthoDB" id="9797519at2"/>
<organism evidence="4 5">
    <name type="scientific">Liquorilactobacillus capillatus DSM 19910</name>
    <dbReference type="NCBI Taxonomy" id="1423731"/>
    <lineage>
        <taxon>Bacteria</taxon>
        <taxon>Bacillati</taxon>
        <taxon>Bacillota</taxon>
        <taxon>Bacilli</taxon>
        <taxon>Lactobacillales</taxon>
        <taxon>Lactobacillaceae</taxon>
        <taxon>Liquorilactobacillus</taxon>
    </lineage>
</organism>
<dbReference type="SMART" id="SM01103">
    <property type="entry name" value="CRS1_YhbY"/>
    <property type="match status" value="1"/>
</dbReference>
<evidence type="ECO:0000313" key="5">
    <source>
        <dbReference type="Proteomes" id="UP000051621"/>
    </source>
</evidence>
<accession>A0A0R1MHD9</accession>
<dbReference type="Proteomes" id="UP000051621">
    <property type="component" value="Unassembled WGS sequence"/>
</dbReference>
<dbReference type="PANTHER" id="PTHR40065">
    <property type="entry name" value="RNA-BINDING PROTEIN YHBY"/>
    <property type="match status" value="1"/>
</dbReference>
<proteinExistence type="predicted"/>